<evidence type="ECO:0000256" key="5">
    <source>
        <dbReference type="ARBA" id="ARBA00023027"/>
    </source>
</evidence>
<dbReference type="PIRSF" id="PIRSF000124">
    <property type="entry name" value="UDPglc_GDPman_dh"/>
    <property type="match status" value="1"/>
</dbReference>
<organism evidence="8">
    <name type="scientific">marine metagenome</name>
    <dbReference type="NCBI Taxonomy" id="408172"/>
    <lineage>
        <taxon>unclassified sequences</taxon>
        <taxon>metagenomes</taxon>
        <taxon>ecological metagenomes</taxon>
    </lineage>
</organism>
<evidence type="ECO:0000256" key="1">
    <source>
        <dbReference type="ARBA" id="ARBA00004701"/>
    </source>
</evidence>
<dbReference type="UniPathway" id="UPA00038">
    <property type="reaction ID" value="UER00491"/>
</dbReference>
<dbReference type="InterPro" id="IPR036291">
    <property type="entry name" value="NAD(P)-bd_dom_sf"/>
</dbReference>
<feature type="domain" description="UDP-glucose/GDP-mannose dehydrogenase C-terminal" evidence="7">
    <location>
        <begin position="318"/>
        <end position="419"/>
    </location>
</feature>
<keyword evidence="4" id="KW-0560">Oxidoreductase</keyword>
<dbReference type="InterPro" id="IPR014027">
    <property type="entry name" value="UDP-Glc/GDP-Man_DH_C"/>
</dbReference>
<dbReference type="Gene3D" id="1.20.5.100">
    <property type="entry name" value="Cytochrome c1, transmembrane anchor, C-terminal"/>
    <property type="match status" value="1"/>
</dbReference>
<comment type="similarity">
    <text evidence="2">Belongs to the UDP-glucose/GDP-mannose dehydrogenase family.</text>
</comment>
<dbReference type="InterPro" id="IPR028357">
    <property type="entry name" value="UDPglc_DH_bac"/>
</dbReference>
<dbReference type="GO" id="GO:0003979">
    <property type="term" value="F:UDP-glucose 6-dehydrogenase activity"/>
    <property type="evidence" value="ECO:0007669"/>
    <property type="project" value="UniProtKB-EC"/>
</dbReference>
<dbReference type="SUPFAM" id="SSF52413">
    <property type="entry name" value="UDP-glucose/GDP-mannose dehydrogenase C-terminal domain"/>
    <property type="match status" value="1"/>
</dbReference>
<comment type="pathway">
    <text evidence="1">Nucleotide-sugar biosynthesis; UDP-alpha-D-glucuronate biosynthesis; UDP-alpha-D-glucuronate from UDP-alpha-D-glucose: step 1/1.</text>
</comment>
<name>A0A381R002_9ZZZZ</name>
<dbReference type="Gene3D" id="3.40.50.720">
    <property type="entry name" value="NAD(P)-binding Rossmann-like Domain"/>
    <property type="match status" value="2"/>
</dbReference>
<evidence type="ECO:0000259" key="7">
    <source>
        <dbReference type="SMART" id="SM00984"/>
    </source>
</evidence>
<gene>
    <name evidence="8" type="ORF">METZ01_LOCUS36071</name>
</gene>
<dbReference type="PIRSF" id="PIRSF500134">
    <property type="entry name" value="UDPglc_DH_bac"/>
    <property type="match status" value="1"/>
</dbReference>
<dbReference type="InterPro" id="IPR008927">
    <property type="entry name" value="6-PGluconate_DH-like_C_sf"/>
</dbReference>
<dbReference type="EMBL" id="UINC01001540">
    <property type="protein sequence ID" value="SUZ83217.1"/>
    <property type="molecule type" value="Genomic_DNA"/>
</dbReference>
<dbReference type="Pfam" id="PF03720">
    <property type="entry name" value="UDPG_MGDP_dh_C"/>
    <property type="match status" value="1"/>
</dbReference>
<dbReference type="GO" id="GO:0000271">
    <property type="term" value="P:polysaccharide biosynthetic process"/>
    <property type="evidence" value="ECO:0007669"/>
    <property type="project" value="InterPro"/>
</dbReference>
<protein>
    <recommendedName>
        <fullName evidence="3">UDP-glucose 6-dehydrogenase</fullName>
        <ecNumber evidence="3">1.1.1.22</ecNumber>
    </recommendedName>
</protein>
<dbReference type="AlphaFoldDB" id="A0A381R002"/>
<dbReference type="NCBIfam" id="TIGR03026">
    <property type="entry name" value="NDP-sugDHase"/>
    <property type="match status" value="1"/>
</dbReference>
<dbReference type="GO" id="GO:0006065">
    <property type="term" value="P:UDP-glucuronate biosynthetic process"/>
    <property type="evidence" value="ECO:0007669"/>
    <property type="project" value="UniProtKB-UniPathway"/>
</dbReference>
<dbReference type="Pfam" id="PF03721">
    <property type="entry name" value="UDPG_MGDP_dh_N"/>
    <property type="match status" value="1"/>
</dbReference>
<reference evidence="8" key="1">
    <citation type="submission" date="2018-05" db="EMBL/GenBank/DDBJ databases">
        <authorList>
            <person name="Lanie J.A."/>
            <person name="Ng W.-L."/>
            <person name="Kazmierczak K.M."/>
            <person name="Andrzejewski T.M."/>
            <person name="Davidsen T.M."/>
            <person name="Wayne K.J."/>
            <person name="Tettelin H."/>
            <person name="Glass J.I."/>
            <person name="Rusch D."/>
            <person name="Podicherti R."/>
            <person name="Tsui H.-C.T."/>
            <person name="Winkler M.E."/>
        </authorList>
    </citation>
    <scope>NUCLEOTIDE SEQUENCE</scope>
</reference>
<feature type="non-terminal residue" evidence="8">
    <location>
        <position position="1"/>
    </location>
</feature>
<dbReference type="EC" id="1.1.1.22" evidence="3"/>
<dbReference type="InterPro" id="IPR017476">
    <property type="entry name" value="UDP-Glc/GDP-Man"/>
</dbReference>
<dbReference type="Pfam" id="PF00984">
    <property type="entry name" value="UDPG_MGDP_dh"/>
    <property type="match status" value="1"/>
</dbReference>
<evidence type="ECO:0000313" key="8">
    <source>
        <dbReference type="EMBL" id="SUZ83217.1"/>
    </source>
</evidence>
<dbReference type="PANTHER" id="PTHR43750">
    <property type="entry name" value="UDP-GLUCOSE 6-DEHYDROGENASE TUAD"/>
    <property type="match status" value="1"/>
</dbReference>
<dbReference type="InterPro" id="IPR001732">
    <property type="entry name" value="UDP-Glc/GDP-Man_DH_N"/>
</dbReference>
<dbReference type="SMART" id="SM00984">
    <property type="entry name" value="UDPG_MGDP_dh_C"/>
    <property type="match status" value="1"/>
</dbReference>
<comment type="catalytic activity">
    <reaction evidence="6">
        <text>UDP-alpha-D-glucose + 2 NAD(+) + H2O = UDP-alpha-D-glucuronate + 2 NADH + 3 H(+)</text>
        <dbReference type="Rhea" id="RHEA:23596"/>
        <dbReference type="ChEBI" id="CHEBI:15377"/>
        <dbReference type="ChEBI" id="CHEBI:15378"/>
        <dbReference type="ChEBI" id="CHEBI:57540"/>
        <dbReference type="ChEBI" id="CHEBI:57945"/>
        <dbReference type="ChEBI" id="CHEBI:58052"/>
        <dbReference type="ChEBI" id="CHEBI:58885"/>
        <dbReference type="EC" id="1.1.1.22"/>
    </reaction>
</comment>
<dbReference type="SUPFAM" id="SSF51735">
    <property type="entry name" value="NAD(P)-binding Rossmann-fold domains"/>
    <property type="match status" value="1"/>
</dbReference>
<dbReference type="GO" id="GO:0051287">
    <property type="term" value="F:NAD binding"/>
    <property type="evidence" value="ECO:0007669"/>
    <property type="project" value="InterPro"/>
</dbReference>
<dbReference type="PANTHER" id="PTHR43750:SF3">
    <property type="entry name" value="UDP-GLUCOSE 6-DEHYDROGENASE TUAD"/>
    <property type="match status" value="1"/>
</dbReference>
<dbReference type="InterPro" id="IPR036220">
    <property type="entry name" value="UDP-Glc/GDP-Man_DH_C_sf"/>
</dbReference>
<sequence length="438" mass="47402">VKKITVIGTGYVGLVSGSGLADFGNHVTCVDVNGKRINSLSSGHIPFFEPGLTEIVERNMAADRLYFSTDVIGAISEADVIFIAVWTPMDSDGSADLSAIKDVSKTIGENIKSYTLIATKSTVPIGTGEIINSIISEHAPQSTIFDVVSNPEFLREGSAVRDFLLPNRVIIGTDSDQAIEIMREIYRPLFLNETPFIFTDIPTAETIKYASNAFLAVKVSYINELANLCDATGADIHVVARAMGLDGRISPKFLHPGPGFGGSCFPKDTRALIHSAETEGVELKVVKAAADANEVQIDVIIKKLEQLTGNSLNDERVAVLGLAFKANTDDIRESRAVVMVDYLLSREAEVAVYDPAAMSNMKQLYPDLDYAESVESAVRGASAVLVMTDWNEFRGMDLAHIGELMDKKVIVDAKNLLSREQLAENGFAFEGVGRPYNG</sequence>
<keyword evidence="5" id="KW-0520">NAD</keyword>
<proteinExistence type="inferred from homology"/>
<evidence type="ECO:0000256" key="4">
    <source>
        <dbReference type="ARBA" id="ARBA00023002"/>
    </source>
</evidence>
<dbReference type="SUPFAM" id="SSF48179">
    <property type="entry name" value="6-phosphogluconate dehydrogenase C-terminal domain-like"/>
    <property type="match status" value="1"/>
</dbReference>
<accession>A0A381R002</accession>
<evidence type="ECO:0000256" key="3">
    <source>
        <dbReference type="ARBA" id="ARBA00012954"/>
    </source>
</evidence>
<evidence type="ECO:0000256" key="2">
    <source>
        <dbReference type="ARBA" id="ARBA00006601"/>
    </source>
</evidence>
<evidence type="ECO:0000256" key="6">
    <source>
        <dbReference type="ARBA" id="ARBA00047473"/>
    </source>
</evidence>
<dbReference type="InterPro" id="IPR014026">
    <property type="entry name" value="UDP-Glc/GDP-Man_DH_dimer"/>
</dbReference>